<gene>
    <name evidence="1" type="ORF">HELGO_WM24287</name>
</gene>
<protein>
    <submittedName>
        <fullName evidence="1">Uncharacterized protein</fullName>
    </submittedName>
</protein>
<dbReference type="InterPro" id="IPR013519">
    <property type="entry name" value="Int_alpha_beta-p"/>
</dbReference>
<dbReference type="PANTHER" id="PTHR36220:SF1">
    <property type="entry name" value="GAMMA TUBULIN COMPLEX COMPONENT C-TERMINAL DOMAIN-CONTAINING PROTEIN"/>
    <property type="match status" value="1"/>
</dbReference>
<dbReference type="EMBL" id="CACVAQ010000482">
    <property type="protein sequence ID" value="CAA6829348.1"/>
    <property type="molecule type" value="Genomic_DNA"/>
</dbReference>
<organism evidence="1">
    <name type="scientific">uncultured Aureispira sp</name>
    <dbReference type="NCBI Taxonomy" id="1331704"/>
    <lineage>
        <taxon>Bacteria</taxon>
        <taxon>Pseudomonadati</taxon>
        <taxon>Bacteroidota</taxon>
        <taxon>Saprospiria</taxon>
        <taxon>Saprospirales</taxon>
        <taxon>Saprospiraceae</taxon>
        <taxon>Aureispira</taxon>
        <taxon>environmental samples</taxon>
    </lineage>
</organism>
<dbReference type="PANTHER" id="PTHR36220">
    <property type="entry name" value="UNNAMED PRODUCT"/>
    <property type="match status" value="1"/>
</dbReference>
<dbReference type="Gene3D" id="2.130.10.130">
    <property type="entry name" value="Integrin alpha, N-terminal"/>
    <property type="match status" value="1"/>
</dbReference>
<dbReference type="SMART" id="SM00191">
    <property type="entry name" value="Int_alpha"/>
    <property type="match status" value="2"/>
</dbReference>
<dbReference type="AlphaFoldDB" id="A0A6S6UC34"/>
<dbReference type="NCBIfam" id="TIGR04183">
    <property type="entry name" value="Por_Secre_tail"/>
    <property type="match status" value="1"/>
</dbReference>
<dbReference type="PROSITE" id="PS51470">
    <property type="entry name" value="FG_GAP"/>
    <property type="match status" value="1"/>
</dbReference>
<sequence>MLGEQVMHAQATFTQLGADLDGKDADALFGQTTRLSANGQRMVVGGNVSIYNNDTTYVRAYEWDGMSWVQLGSDFKGATYRQVGQAVDISQDGNRIAIGAFRSTEVQVYEYNGIDWTPLGDPIEGYGGGSYFGYALSMGKNGNRIAIGAPEGGGNYTGYVSVYDWDGTSWVQLGNPNGIMFGIECGSKLALSENGEYLIIGVPDAGASGHGHTNTYGYVRVYQYVTAFQDWDRRGASIASGFGAFIPQDFGSAVAISDDGNVIAIGDEEADGVFLGASAGIGIVEAHEWNGTSWQIKGQVLIDSTMIRGSLGASISLSPDGNMLVTGGKSAGRTHLYTWSGSIWQSQAIITEEHLGDKAGIDCDLGISSSGQLRITIGAPSNDDNGTNAGHVRVFGACSPTSVSPNSISQNSDSLMVTAGNNATYQWIDCANNNAPVVGETNATFMPSQSGYYAVTVEEDSCSATSSCHNFILNSIVTLASSQVKLYPNPTHQDVTLDLGIKYDNVEVRLLNLSGRVLRHQTFDQLKQLEWPLGADISTGVYIISIQLEDQAPIYLKLIKQ</sequence>
<proteinExistence type="predicted"/>
<dbReference type="InterPro" id="IPR028994">
    <property type="entry name" value="Integrin_alpha_N"/>
</dbReference>
<accession>A0A6S6UC34</accession>
<dbReference type="InterPro" id="IPR026444">
    <property type="entry name" value="Secre_tail"/>
</dbReference>
<dbReference type="SUPFAM" id="SSF69322">
    <property type="entry name" value="Tricorn protease domain 2"/>
    <property type="match status" value="1"/>
</dbReference>
<name>A0A6S6UC34_9BACT</name>
<evidence type="ECO:0000313" key="1">
    <source>
        <dbReference type="EMBL" id="CAA6829348.1"/>
    </source>
</evidence>
<reference evidence="1" key="1">
    <citation type="submission" date="2020-01" db="EMBL/GenBank/DDBJ databases">
        <authorList>
            <person name="Meier V. D."/>
            <person name="Meier V D."/>
        </authorList>
    </citation>
    <scope>NUCLEOTIDE SEQUENCE</scope>
    <source>
        <strain evidence="1">HLG_WM_MAG_10</strain>
    </source>
</reference>